<reference evidence="2" key="1">
    <citation type="submission" date="2021-06" db="EMBL/GenBank/DDBJ databases">
        <authorList>
            <person name="Kallberg Y."/>
            <person name="Tangrot J."/>
            <person name="Rosling A."/>
        </authorList>
    </citation>
    <scope>NUCLEOTIDE SEQUENCE</scope>
    <source>
        <strain evidence="2">AZ414A</strain>
    </source>
</reference>
<keyword evidence="1" id="KW-1133">Transmembrane helix</keyword>
<sequence length="198" mass="22546">MDDELIKEFYGLPFGTLGLIIWTFSFYANFLLYCNIPPISVWLWGKPYKSQSLFPAFFAFVFIAGPTAYTCYACRQEWRLIILAIGQISPWAFKTREKFYRACGGLLSILTGLCGWVGFSVLIHEVRNTERAVNPKILSLFQCLATITHLIGSNIILAEITEIEFGIEKAYENNVGTIDPFWLKIMYALGTCLSFVNF</sequence>
<dbReference type="OrthoDB" id="2396694at2759"/>
<keyword evidence="1" id="KW-0812">Transmembrane</keyword>
<dbReference type="AlphaFoldDB" id="A0A9N8W692"/>
<evidence type="ECO:0000313" key="2">
    <source>
        <dbReference type="EMBL" id="CAG8478463.1"/>
    </source>
</evidence>
<protein>
    <submittedName>
        <fullName evidence="2">10074_t:CDS:1</fullName>
    </submittedName>
</protein>
<keyword evidence="1" id="KW-0472">Membrane</keyword>
<dbReference type="Proteomes" id="UP000789706">
    <property type="component" value="Unassembled WGS sequence"/>
</dbReference>
<proteinExistence type="predicted"/>
<accession>A0A9N8W692</accession>
<dbReference type="EMBL" id="CAJVPK010000226">
    <property type="protein sequence ID" value="CAG8478463.1"/>
    <property type="molecule type" value="Genomic_DNA"/>
</dbReference>
<keyword evidence="3" id="KW-1185">Reference proteome</keyword>
<name>A0A9N8W692_9GLOM</name>
<feature type="transmembrane region" description="Helical" evidence="1">
    <location>
        <begin position="53"/>
        <end position="71"/>
    </location>
</feature>
<evidence type="ECO:0000256" key="1">
    <source>
        <dbReference type="SAM" id="Phobius"/>
    </source>
</evidence>
<organism evidence="2 3">
    <name type="scientific">Diversispora eburnea</name>
    <dbReference type="NCBI Taxonomy" id="1213867"/>
    <lineage>
        <taxon>Eukaryota</taxon>
        <taxon>Fungi</taxon>
        <taxon>Fungi incertae sedis</taxon>
        <taxon>Mucoromycota</taxon>
        <taxon>Glomeromycotina</taxon>
        <taxon>Glomeromycetes</taxon>
        <taxon>Diversisporales</taxon>
        <taxon>Diversisporaceae</taxon>
        <taxon>Diversispora</taxon>
    </lineage>
</organism>
<gene>
    <name evidence="2" type="ORF">DEBURN_LOCUS3527</name>
</gene>
<feature type="transmembrane region" description="Helical" evidence="1">
    <location>
        <begin position="99"/>
        <end position="123"/>
    </location>
</feature>
<evidence type="ECO:0000313" key="3">
    <source>
        <dbReference type="Proteomes" id="UP000789706"/>
    </source>
</evidence>
<comment type="caution">
    <text evidence="2">The sequence shown here is derived from an EMBL/GenBank/DDBJ whole genome shotgun (WGS) entry which is preliminary data.</text>
</comment>
<feature type="transmembrane region" description="Helical" evidence="1">
    <location>
        <begin position="12"/>
        <end position="33"/>
    </location>
</feature>